<proteinExistence type="predicted"/>
<comment type="caution">
    <text evidence="2">The sequence shown here is derived from an EMBL/GenBank/DDBJ whole genome shotgun (WGS) entry which is preliminary data.</text>
</comment>
<dbReference type="Proteomes" id="UP000178936">
    <property type="component" value="Unassembled WGS sequence"/>
</dbReference>
<dbReference type="AlphaFoldDB" id="A0A1G2Q5G2"/>
<name>A0A1G2Q5G2_9BACT</name>
<evidence type="ECO:0000313" key="3">
    <source>
        <dbReference type="Proteomes" id="UP000178936"/>
    </source>
</evidence>
<dbReference type="PANTHER" id="PTHR23135:SF4">
    <property type="entry name" value="UDP-N-ACETYLMURAMOYL-L-ALANYL-D-GLUTAMATE--2,6-DIAMINOPIMELATE LIGASE MURE HOMOLOG, CHLOROPLASTIC"/>
    <property type="match status" value="1"/>
</dbReference>
<reference evidence="2 3" key="1">
    <citation type="journal article" date="2016" name="Nat. Commun.">
        <title>Thousands of microbial genomes shed light on interconnected biogeochemical processes in an aquifer system.</title>
        <authorList>
            <person name="Anantharaman K."/>
            <person name="Brown C.T."/>
            <person name="Hug L.A."/>
            <person name="Sharon I."/>
            <person name="Castelle C.J."/>
            <person name="Probst A.J."/>
            <person name="Thomas B.C."/>
            <person name="Singh A."/>
            <person name="Wilkins M.J."/>
            <person name="Karaoz U."/>
            <person name="Brodie E.L."/>
            <person name="Williams K.H."/>
            <person name="Hubbard S.S."/>
            <person name="Banfield J.F."/>
        </authorList>
    </citation>
    <scope>NUCLEOTIDE SEQUENCE [LARGE SCALE GENOMIC DNA]</scope>
</reference>
<dbReference type="Pfam" id="PF02875">
    <property type="entry name" value="Mur_ligase_C"/>
    <property type="match status" value="1"/>
</dbReference>
<dbReference type="InterPro" id="IPR036615">
    <property type="entry name" value="Mur_ligase_C_dom_sf"/>
</dbReference>
<protein>
    <recommendedName>
        <fullName evidence="1">Mur ligase C-terminal domain-containing protein</fullName>
    </recommendedName>
</protein>
<dbReference type="Gene3D" id="3.90.190.20">
    <property type="entry name" value="Mur ligase, C-terminal domain"/>
    <property type="match status" value="1"/>
</dbReference>
<gene>
    <name evidence="2" type="ORF">A2226_02335</name>
</gene>
<evidence type="ECO:0000313" key="2">
    <source>
        <dbReference type="EMBL" id="OHA55795.1"/>
    </source>
</evidence>
<feature type="domain" description="Mur ligase C-terminal" evidence="1">
    <location>
        <begin position="5"/>
        <end position="77"/>
    </location>
</feature>
<dbReference type="EMBL" id="MHTB01000004">
    <property type="protein sequence ID" value="OHA55795.1"/>
    <property type="molecule type" value="Genomic_DNA"/>
</dbReference>
<organism evidence="2 3">
    <name type="scientific">Candidatus Veblenbacteria bacterium RIFOXYA2_FULL_43_9</name>
    <dbReference type="NCBI Taxonomy" id="1802425"/>
    <lineage>
        <taxon>Bacteria</taxon>
        <taxon>Candidatus Vebleniibacteriota</taxon>
    </lineage>
</organism>
<dbReference type="SUPFAM" id="SSF53244">
    <property type="entry name" value="MurD-like peptide ligases, peptide-binding domain"/>
    <property type="match status" value="1"/>
</dbReference>
<dbReference type="InterPro" id="IPR004101">
    <property type="entry name" value="Mur_ligase_C"/>
</dbReference>
<accession>A0A1G2Q5G2</accession>
<dbReference type="PANTHER" id="PTHR23135">
    <property type="entry name" value="MUR LIGASE FAMILY MEMBER"/>
    <property type="match status" value="1"/>
</dbReference>
<evidence type="ECO:0000259" key="1">
    <source>
        <dbReference type="Pfam" id="PF02875"/>
    </source>
</evidence>
<sequence length="105" mass="11849">MPLGKLAGQYADSVIITDEDPYDENPRSIMETVAEGVRESGKKEGENYWIIEDRRQAIQKALSMAKEGDTVVITGKGAEQWLMVAGNKKIPWDDREVVRKEIKNL</sequence>
<dbReference type="GO" id="GO:0016881">
    <property type="term" value="F:acid-amino acid ligase activity"/>
    <property type="evidence" value="ECO:0007669"/>
    <property type="project" value="InterPro"/>
</dbReference>